<dbReference type="CDD" id="cd02869">
    <property type="entry name" value="PseudoU_synth_RluA_like"/>
    <property type="match status" value="1"/>
</dbReference>
<name>A0ABV4DU87_9LACO</name>
<evidence type="ECO:0000313" key="5">
    <source>
        <dbReference type="EMBL" id="MEY8663012.1"/>
    </source>
</evidence>
<dbReference type="SUPFAM" id="SSF55120">
    <property type="entry name" value="Pseudouridine synthase"/>
    <property type="match status" value="1"/>
</dbReference>
<dbReference type="Pfam" id="PF00849">
    <property type="entry name" value="PseudoU_synth_2"/>
    <property type="match status" value="1"/>
</dbReference>
<dbReference type="EMBL" id="JBCLUF010000039">
    <property type="protein sequence ID" value="MEY8663012.1"/>
    <property type="molecule type" value="Genomic_DNA"/>
</dbReference>
<keyword evidence="3 5" id="KW-0413">Isomerase</keyword>
<comment type="caution">
    <text evidence="5">The sequence shown here is derived from an EMBL/GenBank/DDBJ whole genome shotgun (WGS) entry which is preliminary data.</text>
</comment>
<dbReference type="GO" id="GO:0016853">
    <property type="term" value="F:isomerase activity"/>
    <property type="evidence" value="ECO:0007669"/>
    <property type="project" value="UniProtKB-KW"/>
</dbReference>
<proteinExistence type="inferred from homology"/>
<dbReference type="NCBIfam" id="TIGR00005">
    <property type="entry name" value="rluA_subfam"/>
    <property type="match status" value="1"/>
</dbReference>
<protein>
    <recommendedName>
        <fullName evidence="3">Pseudouridine synthase</fullName>
        <ecNumber evidence="3">5.4.99.-</ecNumber>
    </recommendedName>
</protein>
<dbReference type="RefSeq" id="WP_369942997.1">
    <property type="nucleotide sequence ID" value="NZ_JBCLUF010000039.1"/>
</dbReference>
<dbReference type="Proteomes" id="UP001565236">
    <property type="component" value="Unassembled WGS sequence"/>
</dbReference>
<comment type="similarity">
    <text evidence="2 3">Belongs to the pseudouridine synthase RluA family.</text>
</comment>
<evidence type="ECO:0000256" key="1">
    <source>
        <dbReference type="ARBA" id="ARBA00000073"/>
    </source>
</evidence>
<comment type="catalytic activity">
    <reaction evidence="1 3">
        <text>a uridine in RNA = a pseudouridine in RNA</text>
        <dbReference type="Rhea" id="RHEA:48348"/>
        <dbReference type="Rhea" id="RHEA-COMP:12068"/>
        <dbReference type="Rhea" id="RHEA-COMP:12069"/>
        <dbReference type="ChEBI" id="CHEBI:65314"/>
        <dbReference type="ChEBI" id="CHEBI:65315"/>
    </reaction>
</comment>
<evidence type="ECO:0000256" key="3">
    <source>
        <dbReference type="RuleBase" id="RU362028"/>
    </source>
</evidence>
<dbReference type="EC" id="5.4.99.-" evidence="3"/>
<organism evidence="5 6">
    <name type="scientific">Ligilactobacillus faecis</name>
    <dbReference type="NCBI Taxonomy" id="762833"/>
    <lineage>
        <taxon>Bacteria</taxon>
        <taxon>Bacillati</taxon>
        <taxon>Bacillota</taxon>
        <taxon>Bacilli</taxon>
        <taxon>Lactobacillales</taxon>
        <taxon>Lactobacillaceae</taxon>
        <taxon>Ligilactobacillus</taxon>
    </lineage>
</organism>
<evidence type="ECO:0000256" key="2">
    <source>
        <dbReference type="ARBA" id="ARBA00010876"/>
    </source>
</evidence>
<evidence type="ECO:0000259" key="4">
    <source>
        <dbReference type="Pfam" id="PF00849"/>
    </source>
</evidence>
<dbReference type="InterPro" id="IPR006225">
    <property type="entry name" value="PsdUridine_synth_RluC/D"/>
</dbReference>
<gene>
    <name evidence="5" type="ORF">AALT52_08950</name>
</gene>
<dbReference type="PANTHER" id="PTHR21600">
    <property type="entry name" value="MITOCHONDRIAL RNA PSEUDOURIDINE SYNTHASE"/>
    <property type="match status" value="1"/>
</dbReference>
<dbReference type="InterPro" id="IPR020103">
    <property type="entry name" value="PsdUridine_synth_cat_dom_sf"/>
</dbReference>
<dbReference type="PANTHER" id="PTHR21600:SF35">
    <property type="entry name" value="PSEUDOURIDINE SYNTHASE"/>
    <property type="match status" value="1"/>
</dbReference>
<dbReference type="PROSITE" id="PS01129">
    <property type="entry name" value="PSI_RLU"/>
    <property type="match status" value="1"/>
</dbReference>
<dbReference type="Gene3D" id="3.30.2350.10">
    <property type="entry name" value="Pseudouridine synthase"/>
    <property type="match status" value="1"/>
</dbReference>
<keyword evidence="6" id="KW-1185">Reference proteome</keyword>
<reference evidence="5 6" key="1">
    <citation type="submission" date="2024-03" db="EMBL/GenBank/DDBJ databases">
        <title>Mouse gut bacterial collection (mGBC) of GemPharmatech.</title>
        <authorList>
            <person name="He Y."/>
            <person name="Dong L."/>
            <person name="Wu D."/>
            <person name="Gao X."/>
            <person name="Lin Z."/>
        </authorList>
    </citation>
    <scope>NUCLEOTIDE SEQUENCE [LARGE SCALE GENOMIC DNA]</scope>
    <source>
        <strain evidence="5 6">15-30</strain>
    </source>
</reference>
<sequence length="293" mass="32617">MKITWQKNDAKEVTLKNFLLRQGVSQRLYGKIKKGYGTVYLDGVKTAVPVLLPKKVELTLELPPDPPEEHVAPSFAPITILYEDEHWIVVDKPAGLTSVPGPSNQTDTLVNRVKGYLITKKDGTQTPRIITRLDRYTSGVVLFAKHSFGQTLLAKQKAMLDKRYLALVFGKVTPEHGLIEEPLGRLADSFCYGVVSDGKPAKTEYWVKGHAHETSLVAVKLHTGRTHQIRVHFSANGHPLLGDKLYGGSQELIARQALHAQKLDFIDPFTAKKMTFEAPLPPDMQTLIEHLGL</sequence>
<feature type="domain" description="Pseudouridine synthase RsuA/RluA-like" evidence="4">
    <location>
        <begin position="86"/>
        <end position="235"/>
    </location>
</feature>
<accession>A0ABV4DU87</accession>
<dbReference type="InterPro" id="IPR006224">
    <property type="entry name" value="PsdUridine_synth_RluA-like_CS"/>
</dbReference>
<dbReference type="InterPro" id="IPR050188">
    <property type="entry name" value="RluA_PseudoU_synthase"/>
</dbReference>
<evidence type="ECO:0000313" key="6">
    <source>
        <dbReference type="Proteomes" id="UP001565236"/>
    </source>
</evidence>
<dbReference type="InterPro" id="IPR006145">
    <property type="entry name" value="PsdUridine_synth_RsuA/RluA"/>
</dbReference>
<comment type="function">
    <text evidence="3">Responsible for synthesis of pseudouridine from uracil.</text>
</comment>